<dbReference type="Pfam" id="PF00620">
    <property type="entry name" value="RhoGAP"/>
    <property type="match status" value="1"/>
</dbReference>
<accession>A0A1V9YQR6</accession>
<dbReference type="SMART" id="SM00324">
    <property type="entry name" value="RhoGAP"/>
    <property type="match status" value="1"/>
</dbReference>
<dbReference type="PANTHER" id="PTHR23177">
    <property type="entry name" value="MKIAA1688 PROTEIN"/>
    <property type="match status" value="1"/>
</dbReference>
<sequence length="245" mass="27749">MVLFEACYHVETPAPTQHLIGAPYAISHDLHVAYNYEAARYEFKGDTARMGGWNVNQHFNLPVTHMPRMTLNEYAERIPAVLVMLKHQFLLHQGHTVPYIFRESPGKMERDRAIAAVNNGTFRGDEVDVRIIADLIKVWFRELPTPLLHCVTMETMDKFMRSNSTHVPGLGSVEHAILLWLADLLLRVASLETVNHMGVEQLAIILAPNLIRIDTPNPTVAVAASKASVDFLRHFLRQRQKELAA</sequence>
<comment type="caution">
    <text evidence="3">The sequence shown here is derived from an EMBL/GenBank/DDBJ whole genome shotgun (WGS) entry which is preliminary data.</text>
</comment>
<dbReference type="GO" id="GO:0005096">
    <property type="term" value="F:GTPase activator activity"/>
    <property type="evidence" value="ECO:0007669"/>
    <property type="project" value="UniProtKB-KW"/>
</dbReference>
<proteinExistence type="predicted"/>
<dbReference type="Gene3D" id="1.10.555.10">
    <property type="entry name" value="Rho GTPase activation protein"/>
    <property type="match status" value="1"/>
</dbReference>
<keyword evidence="4" id="KW-1185">Reference proteome</keyword>
<dbReference type="PANTHER" id="PTHR23177:SF35">
    <property type="entry name" value="RHO GTPASE-ACTIVATING PROTEIN GACA"/>
    <property type="match status" value="1"/>
</dbReference>
<organism evidence="3 4">
    <name type="scientific">Achlya hypogyna</name>
    <name type="common">Oomycete</name>
    <name type="synonym">Protoachlya hypogyna</name>
    <dbReference type="NCBI Taxonomy" id="1202772"/>
    <lineage>
        <taxon>Eukaryota</taxon>
        <taxon>Sar</taxon>
        <taxon>Stramenopiles</taxon>
        <taxon>Oomycota</taxon>
        <taxon>Saprolegniomycetes</taxon>
        <taxon>Saprolegniales</taxon>
        <taxon>Achlyaceae</taxon>
        <taxon>Achlya</taxon>
    </lineage>
</organism>
<evidence type="ECO:0000259" key="2">
    <source>
        <dbReference type="PROSITE" id="PS50238"/>
    </source>
</evidence>
<dbReference type="EMBL" id="JNBR01001410">
    <property type="protein sequence ID" value="OQR88085.1"/>
    <property type="molecule type" value="Genomic_DNA"/>
</dbReference>
<dbReference type="STRING" id="1202772.A0A1V9YQR6"/>
<reference evidence="3 4" key="1">
    <citation type="journal article" date="2014" name="Genome Biol. Evol.">
        <title>The secreted proteins of Achlya hypogyna and Thraustotheca clavata identify the ancestral oomycete secretome and reveal gene acquisitions by horizontal gene transfer.</title>
        <authorList>
            <person name="Misner I."/>
            <person name="Blouin N."/>
            <person name="Leonard G."/>
            <person name="Richards T.A."/>
            <person name="Lane C.E."/>
        </authorList>
    </citation>
    <scope>NUCLEOTIDE SEQUENCE [LARGE SCALE GENOMIC DNA]</scope>
    <source>
        <strain evidence="3 4">ATCC 48635</strain>
    </source>
</reference>
<evidence type="ECO:0000256" key="1">
    <source>
        <dbReference type="ARBA" id="ARBA00022468"/>
    </source>
</evidence>
<protein>
    <recommendedName>
        <fullName evidence="2">Rho-GAP domain-containing protein</fullName>
    </recommendedName>
</protein>
<dbReference type="Proteomes" id="UP000243579">
    <property type="component" value="Unassembled WGS sequence"/>
</dbReference>
<evidence type="ECO:0000313" key="4">
    <source>
        <dbReference type="Proteomes" id="UP000243579"/>
    </source>
</evidence>
<keyword evidence="1" id="KW-0343">GTPase activation</keyword>
<dbReference type="OrthoDB" id="185175at2759"/>
<dbReference type="GO" id="GO:0007165">
    <property type="term" value="P:signal transduction"/>
    <property type="evidence" value="ECO:0007669"/>
    <property type="project" value="InterPro"/>
</dbReference>
<dbReference type="InterPro" id="IPR000198">
    <property type="entry name" value="RhoGAP_dom"/>
</dbReference>
<feature type="domain" description="Rho-GAP" evidence="2">
    <location>
        <begin position="69"/>
        <end position="244"/>
    </location>
</feature>
<dbReference type="SUPFAM" id="SSF48350">
    <property type="entry name" value="GTPase activation domain, GAP"/>
    <property type="match status" value="1"/>
</dbReference>
<dbReference type="InterPro" id="IPR008936">
    <property type="entry name" value="Rho_GTPase_activation_prot"/>
</dbReference>
<dbReference type="PROSITE" id="PS50238">
    <property type="entry name" value="RHOGAP"/>
    <property type="match status" value="1"/>
</dbReference>
<evidence type="ECO:0000313" key="3">
    <source>
        <dbReference type="EMBL" id="OQR88085.1"/>
    </source>
</evidence>
<dbReference type="InterPro" id="IPR044785">
    <property type="entry name" value="RopGAP1-5"/>
</dbReference>
<gene>
    <name evidence="3" type="ORF">ACHHYP_07570</name>
</gene>
<dbReference type="AlphaFoldDB" id="A0A1V9YQR6"/>
<name>A0A1V9YQR6_ACHHY</name>